<evidence type="ECO:0000313" key="7">
    <source>
        <dbReference type="EMBL" id="PWY98174.1"/>
    </source>
</evidence>
<organism evidence="7 8">
    <name type="scientific">Testicularia cyperi</name>
    <dbReference type="NCBI Taxonomy" id="1882483"/>
    <lineage>
        <taxon>Eukaryota</taxon>
        <taxon>Fungi</taxon>
        <taxon>Dikarya</taxon>
        <taxon>Basidiomycota</taxon>
        <taxon>Ustilaginomycotina</taxon>
        <taxon>Ustilaginomycetes</taxon>
        <taxon>Ustilaginales</taxon>
        <taxon>Anthracoideaceae</taxon>
        <taxon>Testicularia</taxon>
    </lineage>
</organism>
<feature type="coiled-coil region" evidence="4">
    <location>
        <begin position="211"/>
        <end position="319"/>
    </location>
</feature>
<dbReference type="PANTHER" id="PTHR45916">
    <property type="entry name" value="STRUCTURAL MAINTENANCE OF CHROMOSOMES PROTEIN 5"/>
    <property type="match status" value="1"/>
</dbReference>
<gene>
    <name evidence="7" type="ORF">BCV70DRAFT_201958</name>
</gene>
<dbReference type="STRING" id="1882483.A0A317XIS3"/>
<dbReference type="OrthoDB" id="10254973at2759"/>
<evidence type="ECO:0000313" key="8">
    <source>
        <dbReference type="Proteomes" id="UP000246740"/>
    </source>
</evidence>
<keyword evidence="7" id="KW-0378">Hydrolase</keyword>
<dbReference type="EMBL" id="KZ819199">
    <property type="protein sequence ID" value="PWY98174.1"/>
    <property type="molecule type" value="Genomic_DNA"/>
</dbReference>
<reference evidence="7 8" key="1">
    <citation type="journal article" date="2018" name="Mol. Biol. Evol.">
        <title>Broad Genomic Sampling Reveals a Smut Pathogenic Ancestry of the Fungal Clade Ustilaginomycotina.</title>
        <authorList>
            <person name="Kijpornyongpan T."/>
            <person name="Mondo S.J."/>
            <person name="Barry K."/>
            <person name="Sandor L."/>
            <person name="Lee J."/>
            <person name="Lipzen A."/>
            <person name="Pangilinan J."/>
            <person name="LaButti K."/>
            <person name="Hainaut M."/>
            <person name="Henrissat B."/>
            <person name="Grigoriev I.V."/>
            <person name="Spatafora J.W."/>
            <person name="Aime M.C."/>
        </authorList>
    </citation>
    <scope>NUCLEOTIDE SEQUENCE [LARGE SCALE GENOMIC DNA]</scope>
    <source>
        <strain evidence="7 8">MCA 3645</strain>
    </source>
</reference>
<evidence type="ECO:0000256" key="3">
    <source>
        <dbReference type="ARBA" id="ARBA00023054"/>
    </source>
</evidence>
<dbReference type="Pfam" id="PF02463">
    <property type="entry name" value="SMC_N"/>
    <property type="match status" value="1"/>
</dbReference>
<dbReference type="GO" id="GO:0000724">
    <property type="term" value="P:double-strand break repair via homologous recombination"/>
    <property type="evidence" value="ECO:0007669"/>
    <property type="project" value="TreeGrafter"/>
</dbReference>
<feature type="coiled-coil region" evidence="4">
    <location>
        <begin position="647"/>
        <end position="723"/>
    </location>
</feature>
<dbReference type="GO" id="GO:0005634">
    <property type="term" value="C:nucleus"/>
    <property type="evidence" value="ECO:0007669"/>
    <property type="project" value="TreeGrafter"/>
</dbReference>
<dbReference type="AlphaFoldDB" id="A0A317XIS3"/>
<dbReference type="Gene3D" id="3.40.50.300">
    <property type="entry name" value="P-loop containing nucleotide triphosphate hydrolases"/>
    <property type="match status" value="2"/>
</dbReference>
<evidence type="ECO:0000256" key="2">
    <source>
        <dbReference type="ARBA" id="ARBA00018687"/>
    </source>
</evidence>
<keyword evidence="8" id="KW-1185">Reference proteome</keyword>
<sequence length="1095" mass="125262">MSDYTDAQQVDDAAESSIHDQVDQQSRRVRSVDGFLPGAIRRIALYNFLTYDSVEFNVGPYLNMICGPNGTGKSSIACAIALGLGGTPAVLGRAKTVSSFVKAGKTDAWIEIQLQGWSNARNRTVRRTLSAENNKSDWFLDGRATTQKDVVQVVAEYNIDVANLCSFLPQDKVAEFARMTDAKRLLETEKAAGGTKLVRSHQKLIDLGRSASQLVEKLKEKHEAKSHLEQRNQALEVDVQRFEERKQIQERIEILNVKIAIAEYGRIKRDLARLMQQRNDKKEELRQAHVRGEPVRQRLDELGDKSEKVKLELQRLESTEKSDDQKRRKLVARVAELGKEIEDRLDVISTLSKTEETRKARIQRIRAEIQQRIADAAGREPPQQDVSDLNAQVTELRRQERELHSQRVDITQRKQDISLENTAIARSLNASRQRLAGLDNVREQRLAALRSADEHVFQATQWLRDPANQARFQKPVYEPILLEIQLKDTKYAAAVESCIPFVVQKTFVCQTRADYDLFTRELLDKMKLRITVAEVEGIAPEVMRPPLPRHELEAYGFEGFVIDFIEGPRDILVYLCRQSHVQRIPVSLNSNIDVERIEESGKFMRFVIGRQNFTINTSRYGADARQTMSRELKPARSLVHSVNRELQQRLNAEIQEQVAKRHELEAQTARAMEQDNEIRKKIEKIAAQVQQVKREKDERAGARREWEKNASLLAMRKRDLRAEEDVPSVEEQRAREMKAVRHLVVKRNEKVQDLQATVVALSQVLERKHRASLSKWQWDATDAHLQNLVKDIDEAERALAEECEQAILRVREARETARAVSQRVQEQIDRASELVADLDPNDDEAFDLEQCSAELRAETSKLEMAEGVRPELIQAYEARRAQIATLTSEVGELLELQADLESKIASIRGRWEPALRRVVAEVSKRFSRAFDELGLAGELRIVEDADYEKWKLEIMVKFRNSEELAPLSGHHQSGGEKALSTIMYVMSLLQLSRSPFTLVDEINQGMDSLAERAAHNHIVSITCTPDSSQYFLITPKLLPDLRSHPLQKVLLVNNGEWIQERFNFASVIGKRKRTLGFEPDQRLRTVQRVMESVTF</sequence>
<feature type="domain" description="RecF/RecN/SMC N-terminal" evidence="6">
    <location>
        <begin position="40"/>
        <end position="1034"/>
    </location>
</feature>
<protein>
    <recommendedName>
        <fullName evidence="2">Structural maintenance of chromosomes protein 5</fullName>
    </recommendedName>
</protein>
<dbReference type="Proteomes" id="UP000246740">
    <property type="component" value="Unassembled WGS sequence"/>
</dbReference>
<dbReference type="InterPro" id="IPR003395">
    <property type="entry name" value="RecF/RecN/SMC_N"/>
</dbReference>
<name>A0A317XIS3_9BASI</name>
<proteinExistence type="inferred from homology"/>
<dbReference type="InParanoid" id="A0A317XIS3"/>
<feature type="coiled-coil region" evidence="4">
    <location>
        <begin position="785"/>
        <end position="830"/>
    </location>
</feature>
<evidence type="ECO:0000256" key="4">
    <source>
        <dbReference type="SAM" id="Coils"/>
    </source>
</evidence>
<accession>A0A317XIS3</accession>
<feature type="region of interest" description="Disordered" evidence="5">
    <location>
        <begin position="1"/>
        <end position="25"/>
    </location>
</feature>
<dbReference type="FunCoup" id="A0A317XIS3">
    <property type="interactions" value="713"/>
</dbReference>
<dbReference type="SUPFAM" id="SSF52540">
    <property type="entry name" value="P-loop containing nucleoside triphosphate hydrolases"/>
    <property type="match status" value="1"/>
</dbReference>
<evidence type="ECO:0000259" key="6">
    <source>
        <dbReference type="Pfam" id="PF02463"/>
    </source>
</evidence>
<dbReference type="PANTHER" id="PTHR45916:SF1">
    <property type="entry name" value="STRUCTURAL MAINTENANCE OF CHROMOSOMES PROTEIN 5"/>
    <property type="match status" value="1"/>
</dbReference>
<comment type="similarity">
    <text evidence="1">Belongs to the SMC family. SMC5 subfamily.</text>
</comment>
<evidence type="ECO:0000256" key="5">
    <source>
        <dbReference type="SAM" id="MobiDB-lite"/>
    </source>
</evidence>
<dbReference type="GO" id="GO:0003697">
    <property type="term" value="F:single-stranded DNA binding"/>
    <property type="evidence" value="ECO:0007669"/>
    <property type="project" value="TreeGrafter"/>
</dbReference>
<dbReference type="InterPro" id="IPR027417">
    <property type="entry name" value="P-loop_NTPase"/>
</dbReference>
<evidence type="ECO:0000256" key="1">
    <source>
        <dbReference type="ARBA" id="ARBA00010171"/>
    </source>
</evidence>
<dbReference type="GO" id="GO:0030915">
    <property type="term" value="C:Smc5-Smc6 complex"/>
    <property type="evidence" value="ECO:0007669"/>
    <property type="project" value="TreeGrafter"/>
</dbReference>
<keyword evidence="3 4" id="KW-0175">Coiled coil</keyword>
<dbReference type="GO" id="GO:0016787">
    <property type="term" value="F:hydrolase activity"/>
    <property type="evidence" value="ECO:0007669"/>
    <property type="project" value="UniProtKB-KW"/>
</dbReference>